<evidence type="ECO:0000256" key="7">
    <source>
        <dbReference type="SAM" id="SignalP"/>
    </source>
</evidence>
<dbReference type="EMBL" id="BAAAFA010000005">
    <property type="protein sequence ID" value="GAA0817245.1"/>
    <property type="molecule type" value="Genomic_DNA"/>
</dbReference>
<gene>
    <name evidence="9" type="ORF">GCM10009111_18240</name>
</gene>
<evidence type="ECO:0000256" key="1">
    <source>
        <dbReference type="ARBA" id="ARBA00000971"/>
    </source>
</evidence>
<evidence type="ECO:0000313" key="9">
    <source>
        <dbReference type="EMBL" id="GAA0817245.1"/>
    </source>
</evidence>
<proteinExistence type="inferred from homology"/>
<dbReference type="Pfam" id="PF01346">
    <property type="entry name" value="FKBP_N"/>
    <property type="match status" value="1"/>
</dbReference>
<dbReference type="PANTHER" id="PTHR43811">
    <property type="entry name" value="FKBP-TYPE PEPTIDYL-PROLYL CIS-TRANS ISOMERASE FKPA"/>
    <property type="match status" value="1"/>
</dbReference>
<comment type="catalytic activity">
    <reaction evidence="1 5 6">
        <text>[protein]-peptidylproline (omega=180) = [protein]-peptidylproline (omega=0)</text>
        <dbReference type="Rhea" id="RHEA:16237"/>
        <dbReference type="Rhea" id="RHEA-COMP:10747"/>
        <dbReference type="Rhea" id="RHEA-COMP:10748"/>
        <dbReference type="ChEBI" id="CHEBI:83833"/>
        <dbReference type="ChEBI" id="CHEBI:83834"/>
        <dbReference type="EC" id="5.2.1.8"/>
    </reaction>
</comment>
<dbReference type="Proteomes" id="UP001500021">
    <property type="component" value="Unassembled WGS sequence"/>
</dbReference>
<dbReference type="PROSITE" id="PS51257">
    <property type="entry name" value="PROKAR_LIPOPROTEIN"/>
    <property type="match status" value="1"/>
</dbReference>
<dbReference type="InterPro" id="IPR046357">
    <property type="entry name" value="PPIase_dom_sf"/>
</dbReference>
<organism evidence="9 10">
    <name type="scientific">Colwellia asteriadis</name>
    <dbReference type="NCBI Taxonomy" id="517723"/>
    <lineage>
        <taxon>Bacteria</taxon>
        <taxon>Pseudomonadati</taxon>
        <taxon>Pseudomonadota</taxon>
        <taxon>Gammaproteobacteria</taxon>
        <taxon>Alteromonadales</taxon>
        <taxon>Colwelliaceae</taxon>
        <taxon>Colwellia</taxon>
    </lineage>
</organism>
<sequence>MLIRTFFASLICTLVLGCASSSNSGNLYNQEEANAIKGKHWLMMNLKREGVLATDSGLQYTVLEPSSGCKPDPDYKVTVHYQMFSVASQKMIDSSYQRGNPDKFALSKMVKGWREGVPMMKVGETWEFYIPSDLAYGSRGLPGSVAPNSVLISQITLLDARCYN</sequence>
<evidence type="ECO:0000256" key="2">
    <source>
        <dbReference type="ARBA" id="ARBA00006577"/>
    </source>
</evidence>
<evidence type="ECO:0000256" key="6">
    <source>
        <dbReference type="RuleBase" id="RU003915"/>
    </source>
</evidence>
<feature type="signal peptide" evidence="7">
    <location>
        <begin position="1"/>
        <end position="24"/>
    </location>
</feature>
<comment type="caution">
    <text evidence="9">The sequence shown here is derived from an EMBL/GenBank/DDBJ whole genome shotgun (WGS) entry which is preliminary data.</text>
</comment>
<dbReference type="EC" id="5.2.1.8" evidence="6"/>
<evidence type="ECO:0000313" key="10">
    <source>
        <dbReference type="Proteomes" id="UP001500021"/>
    </source>
</evidence>
<evidence type="ECO:0000259" key="8">
    <source>
        <dbReference type="PROSITE" id="PS50059"/>
    </source>
</evidence>
<dbReference type="Gene3D" id="3.10.50.40">
    <property type="match status" value="1"/>
</dbReference>
<dbReference type="RefSeq" id="WP_343817155.1">
    <property type="nucleotide sequence ID" value="NZ_BAAAFA010000005.1"/>
</dbReference>
<feature type="domain" description="PPIase FKBP-type" evidence="8">
    <location>
        <begin position="74"/>
        <end position="161"/>
    </location>
</feature>
<dbReference type="SUPFAM" id="SSF54534">
    <property type="entry name" value="FKBP-like"/>
    <property type="match status" value="1"/>
</dbReference>
<keyword evidence="3 5" id="KW-0697">Rotamase</keyword>
<dbReference type="PROSITE" id="PS50059">
    <property type="entry name" value="FKBP_PPIASE"/>
    <property type="match status" value="1"/>
</dbReference>
<keyword evidence="7" id="KW-0732">Signal</keyword>
<dbReference type="PANTHER" id="PTHR43811:SF57">
    <property type="entry name" value="FKBP-TYPE PEPTIDYL-PROLYL CIS-TRANS ISOMERASE FKPA-RELATED"/>
    <property type="match status" value="1"/>
</dbReference>
<keyword evidence="4 5" id="KW-0413">Isomerase</keyword>
<feature type="chain" id="PRO_5045430284" description="Peptidyl-prolyl cis-trans isomerase" evidence="7">
    <location>
        <begin position="25"/>
        <end position="164"/>
    </location>
</feature>
<dbReference type="GO" id="GO:0016853">
    <property type="term" value="F:isomerase activity"/>
    <property type="evidence" value="ECO:0007669"/>
    <property type="project" value="UniProtKB-KW"/>
</dbReference>
<name>A0ABN1L6Y6_9GAMM</name>
<accession>A0ABN1L6Y6</accession>
<evidence type="ECO:0000256" key="4">
    <source>
        <dbReference type="ARBA" id="ARBA00023235"/>
    </source>
</evidence>
<dbReference type="Pfam" id="PF00254">
    <property type="entry name" value="FKBP_C"/>
    <property type="match status" value="1"/>
</dbReference>
<dbReference type="InterPro" id="IPR000774">
    <property type="entry name" value="PPIase_FKBP_N"/>
</dbReference>
<protein>
    <recommendedName>
        <fullName evidence="6">Peptidyl-prolyl cis-trans isomerase</fullName>
        <ecNumber evidence="6">5.2.1.8</ecNumber>
    </recommendedName>
</protein>
<reference evidence="9 10" key="1">
    <citation type="journal article" date="2019" name="Int. J. Syst. Evol. Microbiol.">
        <title>The Global Catalogue of Microorganisms (GCM) 10K type strain sequencing project: providing services to taxonomists for standard genome sequencing and annotation.</title>
        <authorList>
            <consortium name="The Broad Institute Genomics Platform"/>
            <consortium name="The Broad Institute Genome Sequencing Center for Infectious Disease"/>
            <person name="Wu L."/>
            <person name="Ma J."/>
        </authorList>
    </citation>
    <scope>NUCLEOTIDE SEQUENCE [LARGE SCALE GENOMIC DNA]</scope>
    <source>
        <strain evidence="9 10">JCM 15608</strain>
    </source>
</reference>
<evidence type="ECO:0000256" key="5">
    <source>
        <dbReference type="PROSITE-ProRule" id="PRU00277"/>
    </source>
</evidence>
<comment type="similarity">
    <text evidence="2 6">Belongs to the FKBP-type PPIase family.</text>
</comment>
<evidence type="ECO:0000256" key="3">
    <source>
        <dbReference type="ARBA" id="ARBA00023110"/>
    </source>
</evidence>
<dbReference type="InterPro" id="IPR001179">
    <property type="entry name" value="PPIase_FKBP_dom"/>
</dbReference>
<keyword evidence="10" id="KW-1185">Reference proteome</keyword>